<evidence type="ECO:0000256" key="7">
    <source>
        <dbReference type="SAM" id="Phobius"/>
    </source>
</evidence>
<dbReference type="PANTHER" id="PTHR43045:SF7">
    <property type="entry name" value="MAJOR FACILITATOR SUPERFAMILY TRANSPORTER"/>
    <property type="match status" value="1"/>
</dbReference>
<feature type="transmembrane region" description="Helical" evidence="7">
    <location>
        <begin position="85"/>
        <end position="106"/>
    </location>
</feature>
<dbReference type="Pfam" id="PF00083">
    <property type="entry name" value="Sugar_tr"/>
    <property type="match status" value="1"/>
</dbReference>
<feature type="domain" description="Major facilitator superfamily (MFS) profile" evidence="8">
    <location>
        <begin position="13"/>
        <end position="523"/>
    </location>
</feature>
<sequence length="523" mass="57465">MTNNNEKKGLVSIIAASSLGTLIEWYDFYIFGSLATIISTKFFPSTNPTAALLSTLATFAAGFVVRPFGALFFGRLGDLIGRKYTFLVTLVIMGLSTFLIGCVPAYETIGFLAPVLVLLLRLLQGLALGGEYGGAATYVAEHSPVNQRGFYTSWIQTTATLGLFISLFVIILTKSSMDDTAFNNWGWRIPFWISIIMVAISVLIRMKMQESPVFAKAKAEGKTSTNPLKESFGNKFNFKFVLLALFGATMGQGVVWYTGQFYALSFIQNTLSIDISQASKIMMWGLGLGTPFFLMFGALSDKIGRKWIMLLGMLIAIFSYRPIYSAMYDAANLKDKQENVSLQKIESTEVPDATKSGQSLKTTVTTKVFTDGTKLKETKKETTFTDVSKVVPPTDVKTTKAVEVNSNSFWLLVLLVFIQVIFVTMVYGPIAAFLVEMFPVKIRYTSMSLPYHIGNGIFGGLLPAIATFLALRATQANDAAAKAGTKLPYDKPFLEGLWYPIIIAAICFVIGALYIHGKGKRED</sequence>
<dbReference type="OrthoDB" id="9783227at2"/>
<keyword evidence="10" id="KW-1185">Reference proteome</keyword>
<dbReference type="InterPro" id="IPR005828">
    <property type="entry name" value="MFS_sugar_transport-like"/>
</dbReference>
<dbReference type="GO" id="GO:0005886">
    <property type="term" value="C:plasma membrane"/>
    <property type="evidence" value="ECO:0007669"/>
    <property type="project" value="UniProtKB-SubCell"/>
</dbReference>
<dbReference type="InterPro" id="IPR036259">
    <property type="entry name" value="MFS_trans_sf"/>
</dbReference>
<protein>
    <submittedName>
        <fullName evidence="9">MFS transporter</fullName>
    </submittedName>
</protein>
<comment type="caution">
    <text evidence="9">The sequence shown here is derived from an EMBL/GenBank/DDBJ whole genome shotgun (WGS) entry which is preliminary data.</text>
</comment>
<dbReference type="PROSITE" id="PS50850">
    <property type="entry name" value="MFS"/>
    <property type="match status" value="1"/>
</dbReference>
<dbReference type="InterPro" id="IPR020846">
    <property type="entry name" value="MFS_dom"/>
</dbReference>
<dbReference type="RefSeq" id="WP_147204391.1">
    <property type="nucleotide sequence ID" value="NZ_BJYT01000010.1"/>
</dbReference>
<feature type="transmembrane region" description="Helical" evidence="7">
    <location>
        <begin position="307"/>
        <end position="324"/>
    </location>
</feature>
<feature type="transmembrane region" description="Helical" evidence="7">
    <location>
        <begin position="185"/>
        <end position="204"/>
    </location>
</feature>
<dbReference type="SUPFAM" id="SSF103473">
    <property type="entry name" value="MFS general substrate transporter"/>
    <property type="match status" value="1"/>
</dbReference>
<evidence type="ECO:0000256" key="3">
    <source>
        <dbReference type="ARBA" id="ARBA00022475"/>
    </source>
</evidence>
<dbReference type="InterPro" id="IPR005829">
    <property type="entry name" value="Sugar_transporter_CS"/>
</dbReference>
<evidence type="ECO:0000256" key="5">
    <source>
        <dbReference type="ARBA" id="ARBA00022989"/>
    </source>
</evidence>
<feature type="transmembrane region" description="Helical" evidence="7">
    <location>
        <begin position="496"/>
        <end position="515"/>
    </location>
</feature>
<dbReference type="FunFam" id="1.20.1250.20:FF:000001">
    <property type="entry name" value="Dicarboxylate MFS transporter"/>
    <property type="match status" value="1"/>
</dbReference>
<evidence type="ECO:0000256" key="1">
    <source>
        <dbReference type="ARBA" id="ARBA00004651"/>
    </source>
</evidence>
<keyword evidence="2" id="KW-0813">Transport</keyword>
<evidence type="ECO:0000313" key="10">
    <source>
        <dbReference type="Proteomes" id="UP000321513"/>
    </source>
</evidence>
<reference evidence="9 10" key="1">
    <citation type="submission" date="2019-07" db="EMBL/GenBank/DDBJ databases">
        <title>Whole genome shotgun sequence of Segetibacter aerophilus NBRC 106135.</title>
        <authorList>
            <person name="Hosoyama A."/>
            <person name="Uohara A."/>
            <person name="Ohji S."/>
            <person name="Ichikawa N."/>
        </authorList>
    </citation>
    <scope>NUCLEOTIDE SEQUENCE [LARGE SCALE GENOMIC DNA]</scope>
    <source>
        <strain evidence="9 10">NBRC 106135</strain>
    </source>
</reference>
<dbReference type="Proteomes" id="UP000321513">
    <property type="component" value="Unassembled WGS sequence"/>
</dbReference>
<feature type="transmembrane region" description="Helical" evidence="7">
    <location>
        <begin position="50"/>
        <end position="73"/>
    </location>
</feature>
<feature type="transmembrane region" description="Helical" evidence="7">
    <location>
        <begin position="281"/>
        <end position="300"/>
    </location>
</feature>
<evidence type="ECO:0000256" key="6">
    <source>
        <dbReference type="ARBA" id="ARBA00023136"/>
    </source>
</evidence>
<dbReference type="EMBL" id="BJYT01000010">
    <property type="protein sequence ID" value="GEO10274.1"/>
    <property type="molecule type" value="Genomic_DNA"/>
</dbReference>
<dbReference type="Gene3D" id="1.20.1250.20">
    <property type="entry name" value="MFS general substrate transporter like domains"/>
    <property type="match status" value="2"/>
</dbReference>
<proteinExistence type="predicted"/>
<feature type="transmembrane region" description="Helical" evidence="7">
    <location>
        <begin position="151"/>
        <end position="173"/>
    </location>
</feature>
<feature type="transmembrane region" description="Helical" evidence="7">
    <location>
        <begin position="240"/>
        <end position="261"/>
    </location>
</feature>
<keyword evidence="5 7" id="KW-1133">Transmembrane helix</keyword>
<dbReference type="AlphaFoldDB" id="A0A512BEA7"/>
<keyword evidence="4 7" id="KW-0812">Transmembrane</keyword>
<gene>
    <name evidence="9" type="ORF">SAE01_27700</name>
</gene>
<evidence type="ECO:0000259" key="8">
    <source>
        <dbReference type="PROSITE" id="PS50850"/>
    </source>
</evidence>
<accession>A0A512BEA7</accession>
<organism evidence="9 10">
    <name type="scientific">Segetibacter aerophilus</name>
    <dbReference type="NCBI Taxonomy" id="670293"/>
    <lineage>
        <taxon>Bacteria</taxon>
        <taxon>Pseudomonadati</taxon>
        <taxon>Bacteroidota</taxon>
        <taxon>Chitinophagia</taxon>
        <taxon>Chitinophagales</taxon>
        <taxon>Chitinophagaceae</taxon>
        <taxon>Segetibacter</taxon>
    </lineage>
</organism>
<evidence type="ECO:0000313" key="9">
    <source>
        <dbReference type="EMBL" id="GEO10274.1"/>
    </source>
</evidence>
<feature type="transmembrane region" description="Helical" evidence="7">
    <location>
        <begin position="456"/>
        <end position="476"/>
    </location>
</feature>
<evidence type="ECO:0000256" key="4">
    <source>
        <dbReference type="ARBA" id="ARBA00022692"/>
    </source>
</evidence>
<evidence type="ECO:0000256" key="2">
    <source>
        <dbReference type="ARBA" id="ARBA00022448"/>
    </source>
</evidence>
<keyword evidence="3" id="KW-1003">Cell membrane</keyword>
<dbReference type="PROSITE" id="PS00217">
    <property type="entry name" value="SUGAR_TRANSPORT_2"/>
    <property type="match status" value="1"/>
</dbReference>
<name>A0A512BEA7_9BACT</name>
<keyword evidence="6 7" id="KW-0472">Membrane</keyword>
<feature type="transmembrane region" description="Helical" evidence="7">
    <location>
        <begin position="112"/>
        <end position="130"/>
    </location>
</feature>
<feature type="transmembrane region" description="Helical" evidence="7">
    <location>
        <begin position="409"/>
        <end position="435"/>
    </location>
</feature>
<dbReference type="PANTHER" id="PTHR43045">
    <property type="entry name" value="SHIKIMATE TRANSPORTER"/>
    <property type="match status" value="1"/>
</dbReference>
<feature type="transmembrane region" description="Helical" evidence="7">
    <location>
        <begin position="12"/>
        <end position="38"/>
    </location>
</feature>
<dbReference type="GO" id="GO:0022857">
    <property type="term" value="F:transmembrane transporter activity"/>
    <property type="evidence" value="ECO:0007669"/>
    <property type="project" value="InterPro"/>
</dbReference>
<comment type="subcellular location">
    <subcellularLocation>
        <location evidence="1">Cell membrane</location>
        <topology evidence="1">Multi-pass membrane protein</topology>
    </subcellularLocation>
</comment>